<dbReference type="STRING" id="139420.A0A371DN79"/>
<feature type="region of interest" description="Disordered" evidence="1">
    <location>
        <begin position="1"/>
        <end position="51"/>
    </location>
</feature>
<gene>
    <name evidence="2" type="ORF">OH76DRAFT_1399139</name>
</gene>
<evidence type="ECO:0000256" key="1">
    <source>
        <dbReference type="SAM" id="MobiDB-lite"/>
    </source>
</evidence>
<feature type="region of interest" description="Disordered" evidence="1">
    <location>
        <begin position="107"/>
        <end position="190"/>
    </location>
</feature>
<sequence>MHSPIRSSPTRARRHPNGDLPSFMRRPPKPDGVKDRRAKADNLASLSPAELDERYQYNARILAETSASSSTFIRQLEDQQAAIRARLGELGVEGIRSQLEHARIHEDDSMNVDPSPSPNPPPPPQEEPRPIGAKQRALARWNQANGRSELQAGGMSPDEATRILQETLQREQQHKQKIMDKRRRRGEVAAGEQLTRAEMDARMHAFLTYKPTESDLEDDDDDEEVEEEEEEGRPSWWDEDDQEDGVKGQDIVEPDYEDLSTIIRIDEARIPWSIPREE</sequence>
<evidence type="ECO:0000313" key="2">
    <source>
        <dbReference type="EMBL" id="RDX53969.1"/>
    </source>
</evidence>
<dbReference type="OrthoDB" id="68090at2759"/>
<organism evidence="2 3">
    <name type="scientific">Lentinus brumalis</name>
    <dbReference type="NCBI Taxonomy" id="2498619"/>
    <lineage>
        <taxon>Eukaryota</taxon>
        <taxon>Fungi</taxon>
        <taxon>Dikarya</taxon>
        <taxon>Basidiomycota</taxon>
        <taxon>Agaricomycotina</taxon>
        <taxon>Agaricomycetes</taxon>
        <taxon>Polyporales</taxon>
        <taxon>Polyporaceae</taxon>
        <taxon>Lentinus</taxon>
    </lineage>
</organism>
<feature type="compositionally biased region" description="Polar residues" evidence="1">
    <location>
        <begin position="1"/>
        <end position="10"/>
    </location>
</feature>
<proteinExistence type="predicted"/>
<feature type="compositionally biased region" description="Basic and acidic residues" evidence="1">
    <location>
        <begin position="168"/>
        <end position="179"/>
    </location>
</feature>
<feature type="region of interest" description="Disordered" evidence="1">
    <location>
        <begin position="208"/>
        <end position="258"/>
    </location>
</feature>
<name>A0A371DN79_9APHY</name>
<evidence type="ECO:0000313" key="3">
    <source>
        <dbReference type="Proteomes" id="UP000256964"/>
    </source>
</evidence>
<reference evidence="2 3" key="1">
    <citation type="journal article" date="2018" name="Biotechnol. Biofuels">
        <title>Integrative visual omics of the white-rot fungus Polyporus brumalis exposes the biotechnological potential of its oxidative enzymes for delignifying raw plant biomass.</title>
        <authorList>
            <person name="Miyauchi S."/>
            <person name="Rancon A."/>
            <person name="Drula E."/>
            <person name="Hage H."/>
            <person name="Chaduli D."/>
            <person name="Favel A."/>
            <person name="Grisel S."/>
            <person name="Henrissat B."/>
            <person name="Herpoel-Gimbert I."/>
            <person name="Ruiz-Duenas F.J."/>
            <person name="Chevret D."/>
            <person name="Hainaut M."/>
            <person name="Lin J."/>
            <person name="Wang M."/>
            <person name="Pangilinan J."/>
            <person name="Lipzen A."/>
            <person name="Lesage-Meessen L."/>
            <person name="Navarro D."/>
            <person name="Riley R."/>
            <person name="Grigoriev I.V."/>
            <person name="Zhou S."/>
            <person name="Raouche S."/>
            <person name="Rosso M.N."/>
        </authorList>
    </citation>
    <scope>NUCLEOTIDE SEQUENCE [LARGE SCALE GENOMIC DNA]</scope>
    <source>
        <strain evidence="2 3">BRFM 1820</strain>
    </source>
</reference>
<accession>A0A371DN79</accession>
<dbReference type="EMBL" id="KZ857386">
    <property type="protein sequence ID" value="RDX53969.1"/>
    <property type="molecule type" value="Genomic_DNA"/>
</dbReference>
<feature type="compositionally biased region" description="Pro residues" evidence="1">
    <location>
        <begin position="115"/>
        <end position="125"/>
    </location>
</feature>
<protein>
    <submittedName>
        <fullName evidence="2">Uncharacterized protein</fullName>
    </submittedName>
</protein>
<keyword evidence="3" id="KW-1185">Reference proteome</keyword>
<feature type="compositionally biased region" description="Acidic residues" evidence="1">
    <location>
        <begin position="214"/>
        <end position="243"/>
    </location>
</feature>
<feature type="compositionally biased region" description="Basic and acidic residues" evidence="1">
    <location>
        <begin position="28"/>
        <end position="40"/>
    </location>
</feature>
<dbReference type="Proteomes" id="UP000256964">
    <property type="component" value="Unassembled WGS sequence"/>
</dbReference>
<dbReference type="AlphaFoldDB" id="A0A371DN79"/>